<gene>
    <name evidence="1" type="ORF">JOF39_003683</name>
</gene>
<dbReference type="Proteomes" id="UP001195422">
    <property type="component" value="Unassembled WGS sequence"/>
</dbReference>
<sequence>MPGRIVRTKTAERVTDLLGSREGRQHLAQHGWVQGMPVVMAVPTEPVNDVMGLVSMHGRPVLVAMLDPQLDELKFLYVSTPNPALRTVDQEKDSTPIQNLFARAEQDGLVTFRAKYWDASSVTHPIPTLHPANGTRTYAQRFGS</sequence>
<protein>
    <submittedName>
        <fullName evidence="1">Uncharacterized protein</fullName>
    </submittedName>
</protein>
<proteinExistence type="predicted"/>
<reference evidence="1 2" key="1">
    <citation type="submission" date="2021-03" db="EMBL/GenBank/DDBJ databases">
        <title>Sequencing the genomes of 1000 actinobacteria strains.</title>
        <authorList>
            <person name="Klenk H.-P."/>
        </authorList>
    </citation>
    <scope>NUCLEOTIDE SEQUENCE [LARGE SCALE GENOMIC DNA]</scope>
    <source>
        <strain evidence="1 2">DSM 20168</strain>
    </source>
</reference>
<accession>A0ABS4XVH7</accession>
<organism evidence="1 2">
    <name type="scientific">Glutamicibacter protophormiae</name>
    <name type="common">Brevibacterium protophormiae</name>
    <dbReference type="NCBI Taxonomy" id="37930"/>
    <lineage>
        <taxon>Bacteria</taxon>
        <taxon>Bacillati</taxon>
        <taxon>Actinomycetota</taxon>
        <taxon>Actinomycetes</taxon>
        <taxon>Micrococcales</taxon>
        <taxon>Micrococcaceae</taxon>
        <taxon>Glutamicibacter</taxon>
    </lineage>
</organism>
<dbReference type="EMBL" id="JAGIOJ010000002">
    <property type="protein sequence ID" value="MBP2400523.1"/>
    <property type="molecule type" value="Genomic_DNA"/>
</dbReference>
<evidence type="ECO:0000313" key="1">
    <source>
        <dbReference type="EMBL" id="MBP2400523.1"/>
    </source>
</evidence>
<evidence type="ECO:0000313" key="2">
    <source>
        <dbReference type="Proteomes" id="UP001195422"/>
    </source>
</evidence>
<dbReference type="RefSeq" id="WP_188950138.1">
    <property type="nucleotide sequence ID" value="NZ_BMPH01000020.1"/>
</dbReference>
<name>A0ABS4XVH7_GLUPR</name>
<comment type="caution">
    <text evidence="1">The sequence shown here is derived from an EMBL/GenBank/DDBJ whole genome shotgun (WGS) entry which is preliminary data.</text>
</comment>
<keyword evidence="2" id="KW-1185">Reference proteome</keyword>